<name>A0A2A5CG84_9GAMM</name>
<dbReference type="Pfam" id="PF00227">
    <property type="entry name" value="Proteasome"/>
    <property type="match status" value="1"/>
</dbReference>
<accession>A0A2A5CG84</accession>
<evidence type="ECO:0000313" key="1">
    <source>
        <dbReference type="EMBL" id="PCJ42515.1"/>
    </source>
</evidence>
<proteinExistence type="predicted"/>
<dbReference type="PIRSF" id="PIRSF009120">
    <property type="entry name" value="UCP009120_prtse"/>
    <property type="match status" value="1"/>
</dbReference>
<organism evidence="1 2">
    <name type="scientific">SAR86 cluster bacterium</name>
    <dbReference type="NCBI Taxonomy" id="2030880"/>
    <lineage>
        <taxon>Bacteria</taxon>
        <taxon>Pseudomonadati</taxon>
        <taxon>Pseudomonadota</taxon>
        <taxon>Gammaproteobacteria</taxon>
        <taxon>SAR86 cluster</taxon>
    </lineage>
</organism>
<dbReference type="AlphaFoldDB" id="A0A2A5CG84"/>
<comment type="caution">
    <text evidence="1">The sequence shown here is derived from an EMBL/GenBank/DDBJ whole genome shotgun (WGS) entry which is preliminary data.</text>
</comment>
<dbReference type="GO" id="GO:0005839">
    <property type="term" value="C:proteasome core complex"/>
    <property type="evidence" value="ECO:0007669"/>
    <property type="project" value="InterPro"/>
</dbReference>
<dbReference type="EMBL" id="NVWI01000002">
    <property type="protein sequence ID" value="PCJ42515.1"/>
    <property type="molecule type" value="Genomic_DNA"/>
</dbReference>
<dbReference type="Proteomes" id="UP000228987">
    <property type="component" value="Unassembled WGS sequence"/>
</dbReference>
<dbReference type="GO" id="GO:0051603">
    <property type="term" value="P:proteolysis involved in protein catabolic process"/>
    <property type="evidence" value="ECO:0007669"/>
    <property type="project" value="InterPro"/>
</dbReference>
<dbReference type="SUPFAM" id="SSF56235">
    <property type="entry name" value="N-terminal nucleophile aminohydrolases (Ntn hydrolases)"/>
    <property type="match status" value="1"/>
</dbReference>
<protein>
    <submittedName>
        <fullName evidence="1">Peptidase</fullName>
    </submittedName>
</protein>
<dbReference type="InterPro" id="IPR029055">
    <property type="entry name" value="Ntn_hydrolases_N"/>
</dbReference>
<evidence type="ECO:0000313" key="2">
    <source>
        <dbReference type="Proteomes" id="UP000228987"/>
    </source>
</evidence>
<gene>
    <name evidence="1" type="ORF">COA71_03105</name>
</gene>
<dbReference type="Gene3D" id="3.60.20.10">
    <property type="entry name" value="Glutamine Phosphoribosylpyrophosphate, subunit 1, domain 1"/>
    <property type="match status" value="1"/>
</dbReference>
<dbReference type="InterPro" id="IPR016545">
    <property type="entry name" value="UCP009120_prtse"/>
</dbReference>
<dbReference type="InterPro" id="IPR001353">
    <property type="entry name" value="Proteasome_sua/b"/>
</dbReference>
<reference evidence="2" key="1">
    <citation type="submission" date="2017-08" db="EMBL/GenBank/DDBJ databases">
        <title>A dynamic microbial community with high functional redundancy inhabits the cold, oxic subseafloor aquifer.</title>
        <authorList>
            <person name="Tully B.J."/>
            <person name="Wheat C.G."/>
            <person name="Glazer B.T."/>
            <person name="Huber J.A."/>
        </authorList>
    </citation>
    <scope>NUCLEOTIDE SEQUENCE [LARGE SCALE GENOMIC DNA]</scope>
</reference>
<sequence>MTYCVAVSVNSGIVLCSDSRTNAGIDMASVYSKMFKFELSNERQFVVLSAGNLATSQATMHQMKKDIRQNAVVSLNTVASLSDAADYLGEVCRNQMKKHDTSGPGFGASFLLGGQVMGNDHGVALVYPAGNHITSTVDTPYLQIGESKYGKPILDRIINQDTSLETAALCVLVSMDSTMRSNLTVGPPIEVMLYTANSFVLQPYHRFEEDNEFLRDLKKAWDHRLKEAFNQLPHLTWAQSRQYNN</sequence>